<dbReference type="PANTHER" id="PTHR14815">
    <property type="entry name" value="DDB1- AND CUL4-ASSOCIATED FACTOR 17"/>
    <property type="match status" value="1"/>
</dbReference>
<accession>A0A9X0CIU2</accession>
<reference evidence="1" key="1">
    <citation type="submission" date="2023-01" db="EMBL/GenBank/DDBJ databases">
        <title>Genome assembly of the deep-sea coral Lophelia pertusa.</title>
        <authorList>
            <person name="Herrera S."/>
            <person name="Cordes E."/>
        </authorList>
    </citation>
    <scope>NUCLEOTIDE SEQUENCE</scope>
    <source>
        <strain evidence="1">USNM1676648</strain>
        <tissue evidence="1">Polyp</tissue>
    </source>
</reference>
<dbReference type="PANTHER" id="PTHR14815:SF2">
    <property type="entry name" value="DDB1- AND CUL4-ASSOCIATED FACTOR 17"/>
    <property type="match status" value="1"/>
</dbReference>
<evidence type="ECO:0000313" key="2">
    <source>
        <dbReference type="Proteomes" id="UP001163046"/>
    </source>
</evidence>
<dbReference type="Proteomes" id="UP001163046">
    <property type="component" value="Unassembled WGS sequence"/>
</dbReference>
<protein>
    <submittedName>
        <fullName evidence="1">DDB1 and CUL4 associated factor 17</fullName>
    </submittedName>
</protein>
<dbReference type="Pfam" id="PF15802">
    <property type="entry name" value="DCAF17"/>
    <property type="match status" value="1"/>
</dbReference>
<dbReference type="GO" id="GO:0080008">
    <property type="term" value="C:Cul4-RING E3 ubiquitin ligase complex"/>
    <property type="evidence" value="ECO:0007669"/>
    <property type="project" value="TreeGrafter"/>
</dbReference>
<evidence type="ECO:0000313" key="1">
    <source>
        <dbReference type="EMBL" id="KAJ7356360.1"/>
    </source>
</evidence>
<gene>
    <name evidence="1" type="primary">DCAF17</name>
    <name evidence="1" type="ORF">OS493_025469</name>
</gene>
<dbReference type="OrthoDB" id="9971789at2759"/>
<comment type="caution">
    <text evidence="1">The sequence shown here is derived from an EMBL/GenBank/DDBJ whole genome shotgun (WGS) entry which is preliminary data.</text>
</comment>
<dbReference type="InterPro" id="IPR031620">
    <property type="entry name" value="DCAF17"/>
</dbReference>
<keyword evidence="2" id="KW-1185">Reference proteome</keyword>
<name>A0A9X0CIU2_9CNID</name>
<sequence>MNTTFGVYHNLPFHRENAKRDNIYYQVVRRSLSGHGLRKDLKIIRSLVQKEGSKFCEVWWKNTKHPVGFDSQHLFFDKFRTCYNSFGFDGKPELLYKLSPCENSKKIESALVFESPVDQYSYLNCTRSGYKPCLLAVTADGWLIRHDLKTGEVLQKVYLSKQYRFKHILWESDLQRIVLKSVHFYNQSKPLMFLSIFLMAPLEFLALMPIEKSIFGQDIMDAAASNGFVVVMHQCDKIRFYNLWEIIENYSFATKLGNKFETSSSDVAHQASSCSSLDPFIVGQHPDGLPVNVSFTSKPTALFEISSNHHVISFGGYPWHYISCPHSHSSVFHVRSVKDLKLAKSGILEMDLLSVEPDQAYFHADNSGRILHIGPHEIKCLKLCPLETKMSTFELKNCFALNLKKEKSCTERVKFTSSGREIKARQDQVFNNPGFETVLDVDYEDELDVLVVLSSTDSEDTPCGIIGLYDNQTGSLIHEVVINNWTQDADHSIMMEKDTIVHIMKDCSRKFSCSVYRLTP</sequence>
<dbReference type="EMBL" id="MU827322">
    <property type="protein sequence ID" value="KAJ7356360.1"/>
    <property type="molecule type" value="Genomic_DNA"/>
</dbReference>
<dbReference type="GO" id="GO:0016567">
    <property type="term" value="P:protein ubiquitination"/>
    <property type="evidence" value="ECO:0007669"/>
    <property type="project" value="InterPro"/>
</dbReference>
<dbReference type="AlphaFoldDB" id="A0A9X0CIU2"/>
<organism evidence="1 2">
    <name type="scientific">Desmophyllum pertusum</name>
    <dbReference type="NCBI Taxonomy" id="174260"/>
    <lineage>
        <taxon>Eukaryota</taxon>
        <taxon>Metazoa</taxon>
        <taxon>Cnidaria</taxon>
        <taxon>Anthozoa</taxon>
        <taxon>Hexacorallia</taxon>
        <taxon>Scleractinia</taxon>
        <taxon>Caryophylliina</taxon>
        <taxon>Caryophylliidae</taxon>
        <taxon>Desmophyllum</taxon>
    </lineage>
</organism>
<proteinExistence type="predicted"/>